<reference evidence="6 8" key="1">
    <citation type="submission" date="2014-03" db="EMBL/GenBank/DDBJ databases">
        <title>Complete genome sequence of the Radio-Resistant Rubrobacter radiotolerans RSPS-4.</title>
        <authorList>
            <person name="Egas C.C."/>
            <person name="Barroso C.C."/>
            <person name="Froufe H.J.C."/>
            <person name="Pacheco J.J."/>
            <person name="Albuquerque L.L."/>
            <person name="da Costa M.M.S."/>
        </authorList>
    </citation>
    <scope>NUCLEOTIDE SEQUENCE [LARGE SCALE GENOMIC DNA]</scope>
    <source>
        <strain evidence="6 8">RSPS-4</strain>
        <plasmid evidence="6 8">1</plasmid>
    </source>
</reference>
<dbReference type="PIRSF" id="PIRSF000521">
    <property type="entry name" value="Transaminase_4ab_Lys_Orn"/>
    <property type="match status" value="1"/>
</dbReference>
<keyword evidence="2 6" id="KW-0032">Aminotransferase</keyword>
<evidence type="ECO:0000256" key="5">
    <source>
        <dbReference type="RuleBase" id="RU003560"/>
    </source>
</evidence>
<dbReference type="Proteomes" id="UP000025229">
    <property type="component" value="Plasmid 1"/>
</dbReference>
<dbReference type="eggNOG" id="COG0161">
    <property type="taxonomic scope" value="Bacteria"/>
</dbReference>
<evidence type="ECO:0000256" key="4">
    <source>
        <dbReference type="ARBA" id="ARBA00022898"/>
    </source>
</evidence>
<keyword evidence="3 6" id="KW-0808">Transferase</keyword>
<dbReference type="CDD" id="cd00610">
    <property type="entry name" value="OAT_like"/>
    <property type="match status" value="1"/>
</dbReference>
<dbReference type="InterPro" id="IPR015424">
    <property type="entry name" value="PyrdxlP-dep_Trfase"/>
</dbReference>
<dbReference type="Pfam" id="PF00202">
    <property type="entry name" value="Aminotran_3"/>
    <property type="match status" value="1"/>
</dbReference>
<sequence length="456" mass="50519">MIQSAREWLEKDRRYVWHAMSGYPSGASTLVIEQGDGAWITDIEGNRYLDGMSGLWCVNVGYGREELARAAYEQLVKMPFYPLTRGHLPAIELGEKLNEWLAGEYAFFYSNSGSEANEIAFKVARQFHQQNGEPERWKFVSRYRAYHGQTMGALAATGQAQRKYRYEPLAPGFLHVPPPDSYRRPDELDPEAYGRECARDIERLIQWELPETVAAVILEPIITGGGILIPPDNYLPAVKEICERYGVLLIVDEVICGFGRIGTRFGHQSYGIEPDIVTMAKGITSAYSPLSATAVSQRIYEAFAGSGEYERLRHVNTFGGHPASCAVAIRNMQIMEDEELPERSAELGERLLKDLSELGEHPQVGDVRGKGLLVGIELVSEKQSKRPASPQTVAAFVSGCQKRGLIVGKNGDTAAGYNNVVTLAPPLSLTEGDLEFIGETLKRSLEDLPESAEESE</sequence>
<dbReference type="InterPro" id="IPR005814">
    <property type="entry name" value="Aminotrans_3"/>
</dbReference>
<geneLocation type="plasmid" evidence="6">
    <name>1</name>
</geneLocation>
<protein>
    <submittedName>
        <fullName evidence="6">Adenosylmethionine-8-amino-7-oxononanoate aminotransferase</fullName>
    </submittedName>
    <submittedName>
        <fullName evidence="7">Aspartate aminotransferase family protein</fullName>
    </submittedName>
</protein>
<comment type="similarity">
    <text evidence="1 5">Belongs to the class-III pyridoxal-phosphate-dependent aminotransferase family.</text>
</comment>
<keyword evidence="8" id="KW-1185">Reference proteome</keyword>
<dbReference type="PROSITE" id="PS00600">
    <property type="entry name" value="AA_TRANSFER_CLASS_3"/>
    <property type="match status" value="1"/>
</dbReference>
<evidence type="ECO:0000256" key="1">
    <source>
        <dbReference type="ARBA" id="ARBA00008954"/>
    </source>
</evidence>
<dbReference type="SUPFAM" id="SSF53383">
    <property type="entry name" value="PLP-dependent transferases"/>
    <property type="match status" value="1"/>
</dbReference>
<dbReference type="EMBL" id="JAWXXX010000002">
    <property type="protein sequence ID" value="MDX5895378.1"/>
    <property type="molecule type" value="Genomic_DNA"/>
</dbReference>
<dbReference type="RefSeq" id="WP_041338564.1">
    <property type="nucleotide sequence ID" value="NZ_CP007515.1"/>
</dbReference>
<proteinExistence type="inferred from homology"/>
<dbReference type="HOGENOM" id="CLU_016922_4_0_11"/>
<organism evidence="6 8">
    <name type="scientific">Rubrobacter radiotolerans</name>
    <name type="common">Arthrobacter radiotolerans</name>
    <dbReference type="NCBI Taxonomy" id="42256"/>
    <lineage>
        <taxon>Bacteria</taxon>
        <taxon>Bacillati</taxon>
        <taxon>Actinomycetota</taxon>
        <taxon>Rubrobacteria</taxon>
        <taxon>Rubrobacterales</taxon>
        <taxon>Rubrobacteraceae</taxon>
        <taxon>Rubrobacter</taxon>
    </lineage>
</organism>
<dbReference type="GO" id="GO:0030170">
    <property type="term" value="F:pyridoxal phosphate binding"/>
    <property type="evidence" value="ECO:0007669"/>
    <property type="project" value="InterPro"/>
</dbReference>
<dbReference type="PANTHER" id="PTHR43094">
    <property type="entry name" value="AMINOTRANSFERASE"/>
    <property type="match status" value="1"/>
</dbReference>
<name>A0A023X7S6_RUBRA</name>
<dbReference type="Gene3D" id="3.40.640.10">
    <property type="entry name" value="Type I PLP-dependent aspartate aminotransferase-like (Major domain)"/>
    <property type="match status" value="1"/>
</dbReference>
<dbReference type="FunFam" id="3.40.640.10:FF:000014">
    <property type="entry name" value="Adenosylmethionine-8-amino-7-oxononanoate aminotransferase, probable"/>
    <property type="match status" value="1"/>
</dbReference>
<dbReference type="AlphaFoldDB" id="A0A023X7S6"/>
<dbReference type="EMBL" id="CP007515">
    <property type="protein sequence ID" value="AHY48104.1"/>
    <property type="molecule type" value="Genomic_DNA"/>
</dbReference>
<keyword evidence="6" id="KW-0614">Plasmid</keyword>
<dbReference type="InterPro" id="IPR015421">
    <property type="entry name" value="PyrdxlP-dep_Trfase_major"/>
</dbReference>
<evidence type="ECO:0000256" key="3">
    <source>
        <dbReference type="ARBA" id="ARBA00022679"/>
    </source>
</evidence>
<dbReference type="PATRIC" id="fig|42256.3.peg.2875"/>
<gene>
    <name evidence="6" type="ORF">RradSPS_2821</name>
    <name evidence="7" type="ORF">SIL72_15225</name>
</gene>
<dbReference type="NCBIfam" id="NF005812">
    <property type="entry name" value="PRK07678.1"/>
    <property type="match status" value="1"/>
</dbReference>
<evidence type="ECO:0000313" key="7">
    <source>
        <dbReference type="EMBL" id="MDX5895378.1"/>
    </source>
</evidence>
<dbReference type="InterPro" id="IPR015422">
    <property type="entry name" value="PyrdxlP-dep_Trfase_small"/>
</dbReference>
<dbReference type="KEGG" id="rrd:RradSPS_2821"/>
<dbReference type="InterPro" id="IPR049704">
    <property type="entry name" value="Aminotrans_3_PPA_site"/>
</dbReference>
<keyword evidence="4 5" id="KW-0663">Pyridoxal phosphate</keyword>
<evidence type="ECO:0000313" key="8">
    <source>
        <dbReference type="Proteomes" id="UP000025229"/>
    </source>
</evidence>
<dbReference type="GO" id="GO:0008483">
    <property type="term" value="F:transaminase activity"/>
    <property type="evidence" value="ECO:0007669"/>
    <property type="project" value="UniProtKB-KW"/>
</dbReference>
<accession>A0A023X7S6</accession>
<evidence type="ECO:0000313" key="6">
    <source>
        <dbReference type="EMBL" id="AHY48104.1"/>
    </source>
</evidence>
<dbReference type="OrthoDB" id="9801834at2"/>
<dbReference type="PANTHER" id="PTHR43094:SF1">
    <property type="entry name" value="AMINOTRANSFERASE CLASS-III"/>
    <property type="match status" value="1"/>
</dbReference>
<dbReference type="Proteomes" id="UP001281130">
    <property type="component" value="Unassembled WGS sequence"/>
</dbReference>
<dbReference type="Gene3D" id="3.90.1150.10">
    <property type="entry name" value="Aspartate Aminotransferase, domain 1"/>
    <property type="match status" value="1"/>
</dbReference>
<reference evidence="7" key="2">
    <citation type="submission" date="2023-11" db="EMBL/GenBank/DDBJ databases">
        <title>MicrobeMod: A computational toolkit for identifying prokaryotic methylation and restriction-modification with nanopore sequencing.</title>
        <authorList>
            <person name="Crits-Christoph A."/>
            <person name="Kang S.C."/>
            <person name="Lee H."/>
            <person name="Ostrov N."/>
        </authorList>
    </citation>
    <scope>NUCLEOTIDE SEQUENCE</scope>
    <source>
        <strain evidence="7">ATCC 51242</strain>
    </source>
</reference>
<evidence type="ECO:0000256" key="2">
    <source>
        <dbReference type="ARBA" id="ARBA00022576"/>
    </source>
</evidence>